<dbReference type="Proteomes" id="UP000193944">
    <property type="component" value="Unassembled WGS sequence"/>
</dbReference>
<proteinExistence type="predicted"/>
<name>A0A1Y1WQH4_9FUNG</name>
<organism evidence="2 3">
    <name type="scientific">Anaeromyces robustus</name>
    <dbReference type="NCBI Taxonomy" id="1754192"/>
    <lineage>
        <taxon>Eukaryota</taxon>
        <taxon>Fungi</taxon>
        <taxon>Fungi incertae sedis</taxon>
        <taxon>Chytridiomycota</taxon>
        <taxon>Chytridiomycota incertae sedis</taxon>
        <taxon>Neocallimastigomycetes</taxon>
        <taxon>Neocallimastigales</taxon>
        <taxon>Neocallimastigaceae</taxon>
        <taxon>Anaeromyces</taxon>
    </lineage>
</organism>
<dbReference type="OrthoDB" id="2133451at2759"/>
<dbReference type="AlphaFoldDB" id="A0A1Y1WQH4"/>
<dbReference type="EMBL" id="MCFG01000351">
    <property type="protein sequence ID" value="ORX75526.1"/>
    <property type="molecule type" value="Genomic_DNA"/>
</dbReference>
<evidence type="ECO:0000256" key="1">
    <source>
        <dbReference type="SAM" id="Coils"/>
    </source>
</evidence>
<accession>A0A1Y1WQH4</accession>
<reference evidence="2 3" key="1">
    <citation type="submission" date="2016-08" db="EMBL/GenBank/DDBJ databases">
        <title>A Parts List for Fungal Cellulosomes Revealed by Comparative Genomics.</title>
        <authorList>
            <consortium name="DOE Joint Genome Institute"/>
            <person name="Haitjema C.H."/>
            <person name="Gilmore S.P."/>
            <person name="Henske J.K."/>
            <person name="Solomon K.V."/>
            <person name="De Groot R."/>
            <person name="Kuo A."/>
            <person name="Mondo S.J."/>
            <person name="Salamov A.A."/>
            <person name="Labutti K."/>
            <person name="Zhao Z."/>
            <person name="Chiniquy J."/>
            <person name="Barry K."/>
            <person name="Brewer H.M."/>
            <person name="Purvine S.O."/>
            <person name="Wright A.T."/>
            <person name="Boxma B."/>
            <person name="Van Alen T."/>
            <person name="Hackstein J.H."/>
            <person name="Baker S.E."/>
            <person name="Grigoriev I.V."/>
            <person name="O'Malley M.A."/>
        </authorList>
    </citation>
    <scope>NUCLEOTIDE SEQUENCE [LARGE SCALE GENOMIC DNA]</scope>
    <source>
        <strain evidence="2 3">S4</strain>
    </source>
</reference>
<keyword evidence="1" id="KW-0175">Coiled coil</keyword>
<gene>
    <name evidence="2" type="ORF">BCR32DRAFT_91836</name>
</gene>
<comment type="caution">
    <text evidence="2">The sequence shown here is derived from an EMBL/GenBank/DDBJ whole genome shotgun (WGS) entry which is preliminary data.</text>
</comment>
<keyword evidence="3" id="KW-1185">Reference proteome</keyword>
<dbReference type="STRING" id="1754192.A0A1Y1WQH4"/>
<evidence type="ECO:0000313" key="2">
    <source>
        <dbReference type="EMBL" id="ORX75526.1"/>
    </source>
</evidence>
<reference evidence="2 3" key="2">
    <citation type="submission" date="2016-08" db="EMBL/GenBank/DDBJ databases">
        <title>Pervasive Adenine N6-methylation of Active Genes in Fungi.</title>
        <authorList>
            <consortium name="DOE Joint Genome Institute"/>
            <person name="Mondo S.J."/>
            <person name="Dannebaum R.O."/>
            <person name="Kuo R.C."/>
            <person name="Labutti K."/>
            <person name="Haridas S."/>
            <person name="Kuo A."/>
            <person name="Salamov A."/>
            <person name="Ahrendt S.R."/>
            <person name="Lipzen A."/>
            <person name="Sullivan W."/>
            <person name="Andreopoulos W.B."/>
            <person name="Clum A."/>
            <person name="Lindquist E."/>
            <person name="Daum C."/>
            <person name="Ramamoorthy G.K."/>
            <person name="Gryganskyi A."/>
            <person name="Culley D."/>
            <person name="Magnuson J.K."/>
            <person name="James T.Y."/>
            <person name="O'Malley M.A."/>
            <person name="Stajich J.E."/>
            <person name="Spatafora J.W."/>
            <person name="Visel A."/>
            <person name="Grigoriev I.V."/>
        </authorList>
    </citation>
    <scope>NUCLEOTIDE SEQUENCE [LARGE SCALE GENOMIC DNA]</scope>
    <source>
        <strain evidence="2 3">S4</strain>
    </source>
</reference>
<protein>
    <submittedName>
        <fullName evidence="2">Uncharacterized protein</fullName>
    </submittedName>
</protein>
<feature type="coiled-coil region" evidence="1">
    <location>
        <begin position="318"/>
        <end position="380"/>
    </location>
</feature>
<sequence>MVREIKNLVGTSSTSFVNINNNYLNRGSSTSINSLKNYKNNDMNKIKRLPNSSTKVQQSYYHRVENNGVKQIVKETQYSNKFNRNANYTIVPKTNPTNFDSINNLYQNICKNYDLNVNSKSVAIDIPEITPEDETMSKNEKIALVQGELDKINTIRDKMTSIQNQLKSFNEGNCDNIISSNATLASNGISFDQYKSFIHETRNVIEQLQQLSSFNLVKDNTVKPATNSSNISFLKSAITSNNSTSQIYDILSSTSFHSFAIFKKAFAANSPANQPLKNYEKFVDLINENFYVQKEINKRNLNLHRTNQIFSLINQQNLNEIQKLVKEGIIQVKELENNLINMEKNVIKTSDEVEIQTESIEKINQSIVKTNEVLDKLRTDYKKELKENETIINYHKRIIDSIENSKRHVSVLTDVSILCFSIWLSNKFIVRYPIDLMAQSITKSKSGQKIVSVIIKITLIMILTIQIRKFLKTNDRYNLIQYCFDLILNYHKKKYIEDEKEIKASLESLNDSNETLAESE</sequence>
<evidence type="ECO:0000313" key="3">
    <source>
        <dbReference type="Proteomes" id="UP000193944"/>
    </source>
</evidence>